<dbReference type="PANTHER" id="PTHR33048:SF163">
    <property type="entry name" value="INTEGRAL MEMBRANE PROTEIN (AFU_ORTHOLOGUE AFUA_8G05510)"/>
    <property type="match status" value="1"/>
</dbReference>
<proteinExistence type="inferred from homology"/>
<dbReference type="PANTHER" id="PTHR33048">
    <property type="entry name" value="PTH11-LIKE INTEGRAL MEMBRANE PROTEIN (AFU_ORTHOLOGUE AFUA_5G11245)"/>
    <property type="match status" value="1"/>
</dbReference>
<evidence type="ECO:0000256" key="3">
    <source>
        <dbReference type="ARBA" id="ARBA00022989"/>
    </source>
</evidence>
<comment type="similarity">
    <text evidence="5">Belongs to the SAT4 family.</text>
</comment>
<gene>
    <name evidence="8" type="ORF">PHISCL_01928</name>
</gene>
<dbReference type="OrthoDB" id="5429740at2759"/>
<reference evidence="9" key="1">
    <citation type="submission" date="2017-02" db="EMBL/GenBank/DDBJ databases">
        <authorList>
            <person name="Tafer H."/>
            <person name="Lopandic K."/>
        </authorList>
    </citation>
    <scope>NUCLEOTIDE SEQUENCE [LARGE SCALE GENOMIC DNA]</scope>
    <source>
        <strain evidence="9">CBS 366.77</strain>
    </source>
</reference>
<dbReference type="GO" id="GO:0016020">
    <property type="term" value="C:membrane"/>
    <property type="evidence" value="ECO:0007669"/>
    <property type="project" value="UniProtKB-SubCell"/>
</dbReference>
<sequence>MTDLAHSPDVTWVQGNAFIWSIVEPSVGIICACSPAIRSLIKGVVKHISSSIADRFGSSSEGRPSKYARHSTSNGYRRQVDLSEPRSNNLPKSRIQWDDEIMLTLADADADSSGKGTTSAGEETDRGPFSIQVRRDFHWKDSR</sequence>
<evidence type="ECO:0000313" key="8">
    <source>
        <dbReference type="EMBL" id="RJE25740.1"/>
    </source>
</evidence>
<evidence type="ECO:0000256" key="2">
    <source>
        <dbReference type="ARBA" id="ARBA00022692"/>
    </source>
</evidence>
<evidence type="ECO:0000259" key="7">
    <source>
        <dbReference type="Pfam" id="PF20684"/>
    </source>
</evidence>
<protein>
    <recommendedName>
        <fullName evidence="7">Rhodopsin domain-containing protein</fullName>
    </recommendedName>
</protein>
<keyword evidence="4" id="KW-0472">Membrane</keyword>
<keyword evidence="9" id="KW-1185">Reference proteome</keyword>
<evidence type="ECO:0000313" key="9">
    <source>
        <dbReference type="Proteomes" id="UP000266188"/>
    </source>
</evidence>
<dbReference type="EMBL" id="MVGC01000039">
    <property type="protein sequence ID" value="RJE25740.1"/>
    <property type="molecule type" value="Genomic_DNA"/>
</dbReference>
<organism evidence="8 9">
    <name type="scientific">Aspergillus sclerotialis</name>
    <dbReference type="NCBI Taxonomy" id="2070753"/>
    <lineage>
        <taxon>Eukaryota</taxon>
        <taxon>Fungi</taxon>
        <taxon>Dikarya</taxon>
        <taxon>Ascomycota</taxon>
        <taxon>Pezizomycotina</taxon>
        <taxon>Eurotiomycetes</taxon>
        <taxon>Eurotiomycetidae</taxon>
        <taxon>Eurotiales</taxon>
        <taxon>Aspergillaceae</taxon>
        <taxon>Aspergillus</taxon>
        <taxon>Aspergillus subgen. Polypaecilum</taxon>
    </lineage>
</organism>
<keyword evidence="3" id="KW-1133">Transmembrane helix</keyword>
<dbReference type="STRING" id="2070753.A0A3A2ZSN1"/>
<dbReference type="InterPro" id="IPR052337">
    <property type="entry name" value="SAT4-like"/>
</dbReference>
<accession>A0A3A2ZSN1</accession>
<evidence type="ECO:0000256" key="4">
    <source>
        <dbReference type="ARBA" id="ARBA00023136"/>
    </source>
</evidence>
<feature type="compositionally biased region" description="Basic and acidic residues" evidence="6">
    <location>
        <begin position="133"/>
        <end position="143"/>
    </location>
</feature>
<comment type="subcellular location">
    <subcellularLocation>
        <location evidence="1">Membrane</location>
        <topology evidence="1">Multi-pass membrane protein</topology>
    </subcellularLocation>
</comment>
<comment type="caution">
    <text evidence="8">The sequence shown here is derived from an EMBL/GenBank/DDBJ whole genome shotgun (WGS) entry which is preliminary data.</text>
</comment>
<dbReference type="InterPro" id="IPR049326">
    <property type="entry name" value="Rhodopsin_dom_fungi"/>
</dbReference>
<feature type="region of interest" description="Disordered" evidence="6">
    <location>
        <begin position="108"/>
        <end position="143"/>
    </location>
</feature>
<dbReference type="Pfam" id="PF20684">
    <property type="entry name" value="Fung_rhodopsin"/>
    <property type="match status" value="1"/>
</dbReference>
<keyword evidence="2" id="KW-0812">Transmembrane</keyword>
<dbReference type="AlphaFoldDB" id="A0A3A2ZSN1"/>
<dbReference type="Proteomes" id="UP000266188">
    <property type="component" value="Unassembled WGS sequence"/>
</dbReference>
<evidence type="ECO:0000256" key="1">
    <source>
        <dbReference type="ARBA" id="ARBA00004141"/>
    </source>
</evidence>
<evidence type="ECO:0000256" key="5">
    <source>
        <dbReference type="ARBA" id="ARBA00038359"/>
    </source>
</evidence>
<feature type="domain" description="Rhodopsin" evidence="7">
    <location>
        <begin position="4"/>
        <end position="42"/>
    </location>
</feature>
<feature type="region of interest" description="Disordered" evidence="6">
    <location>
        <begin position="54"/>
        <end position="95"/>
    </location>
</feature>
<name>A0A3A2ZSN1_9EURO</name>
<evidence type="ECO:0000256" key="6">
    <source>
        <dbReference type="SAM" id="MobiDB-lite"/>
    </source>
</evidence>